<proteinExistence type="predicted"/>
<feature type="compositionally biased region" description="Polar residues" evidence="1">
    <location>
        <begin position="340"/>
        <end position="350"/>
    </location>
</feature>
<feature type="compositionally biased region" description="Basic and acidic residues" evidence="1">
    <location>
        <begin position="194"/>
        <end position="203"/>
    </location>
</feature>
<feature type="compositionally biased region" description="Basic residues" evidence="1">
    <location>
        <begin position="70"/>
        <end position="80"/>
    </location>
</feature>
<organism evidence="2 3">
    <name type="scientific">Cichlidogyrus casuarinus</name>
    <dbReference type="NCBI Taxonomy" id="1844966"/>
    <lineage>
        <taxon>Eukaryota</taxon>
        <taxon>Metazoa</taxon>
        <taxon>Spiralia</taxon>
        <taxon>Lophotrochozoa</taxon>
        <taxon>Platyhelminthes</taxon>
        <taxon>Monogenea</taxon>
        <taxon>Monopisthocotylea</taxon>
        <taxon>Dactylogyridea</taxon>
        <taxon>Ancyrocephalidae</taxon>
        <taxon>Cichlidogyrus</taxon>
    </lineage>
</organism>
<feature type="compositionally biased region" description="Basic residues" evidence="1">
    <location>
        <begin position="259"/>
        <end position="269"/>
    </location>
</feature>
<gene>
    <name evidence="2" type="ORF">Ciccas_013246</name>
</gene>
<feature type="region of interest" description="Disordered" evidence="1">
    <location>
        <begin position="467"/>
        <end position="489"/>
    </location>
</feature>
<sequence>MTEHEITPVQNEVTTPPAKDNSKRFRFKLKSAKTPAVDDAAEKIAKVNGKLQLKQDPEQKDEDESVQKVNHAKTKKASKNKKQEAASETEKEPKEKGKFKIQLKIPKMHSSADDKDAKEDKTRELSPEDEATTTKKGKFRFGLKKDQTKSNELSPQKSDKKAEVVCANIAKETDNKDTPTTTGKSKFRSKLKPLKKDAVLKEKVGKKKPKKGDKTDDKMKRADQEKLADNVAVEMLNELPTDVSVQISAEGDKTAPEKRKFHFKVKMPKSNKSGSLPEQKQKSHLKKEKKSSKKAGREEPIEEKENHSTHNQSTNKHEQSKQELPNKLQSTEEVMPQTRAKVSSHPSTEAVNEAGLISSIIRYPMKLFSRQEPDRTQRERSQTPEISSLGSLEYALTDLESTEANSAIVPQLHNNVDQEHYTDLEFYDAHGSPEPQEQVSIFTMMKRIKRRSKPKDKAKTLDNRMSWPVRPTRHHSPDGGSQDSFMTPPSPVSTWVLERVARSATLGGDRRRYYDLDRNYTSRPRPWSTLDFPPPECHCVLDDHLFPNSVTPTKIPSCKSLDEKTYNVPYMDDNAFPLYEPEWPLGDSKGAIYPLLTDPNFVNCKLLARAERGSLSSYSESLQFTIFICLPHTKLT</sequence>
<evidence type="ECO:0000313" key="3">
    <source>
        <dbReference type="Proteomes" id="UP001626550"/>
    </source>
</evidence>
<feature type="region of interest" description="Disordered" evidence="1">
    <location>
        <begin position="48"/>
        <end position="353"/>
    </location>
</feature>
<evidence type="ECO:0000313" key="2">
    <source>
        <dbReference type="EMBL" id="KAL3308226.1"/>
    </source>
</evidence>
<feature type="compositionally biased region" description="Basic and acidic residues" evidence="1">
    <location>
        <begin position="212"/>
        <end position="228"/>
    </location>
</feature>
<feature type="compositionally biased region" description="Basic and acidic residues" evidence="1">
    <location>
        <begin position="81"/>
        <end position="98"/>
    </location>
</feature>
<feature type="compositionally biased region" description="Basic and acidic residues" evidence="1">
    <location>
        <begin position="110"/>
        <end position="126"/>
    </location>
</feature>
<feature type="compositionally biased region" description="Basic and acidic residues" evidence="1">
    <location>
        <begin position="295"/>
        <end position="308"/>
    </location>
</feature>
<keyword evidence="3" id="KW-1185">Reference proteome</keyword>
<dbReference type="Proteomes" id="UP001626550">
    <property type="component" value="Unassembled WGS sequence"/>
</dbReference>
<dbReference type="EMBL" id="JBJKFK010005624">
    <property type="protein sequence ID" value="KAL3308226.1"/>
    <property type="molecule type" value="Genomic_DNA"/>
</dbReference>
<protein>
    <submittedName>
        <fullName evidence="2">Uncharacterized protein</fullName>
    </submittedName>
</protein>
<dbReference type="AlphaFoldDB" id="A0ABD2PR64"/>
<name>A0ABD2PR64_9PLAT</name>
<feature type="region of interest" description="Disordered" evidence="1">
    <location>
        <begin position="1"/>
        <end position="24"/>
    </location>
</feature>
<evidence type="ECO:0000256" key="1">
    <source>
        <dbReference type="SAM" id="MobiDB-lite"/>
    </source>
</evidence>
<reference evidence="2 3" key="1">
    <citation type="submission" date="2024-11" db="EMBL/GenBank/DDBJ databases">
        <title>Adaptive evolution of stress response genes in parasites aligns with host niche diversity.</title>
        <authorList>
            <person name="Hahn C."/>
            <person name="Resl P."/>
        </authorList>
    </citation>
    <scope>NUCLEOTIDE SEQUENCE [LARGE SCALE GENOMIC DNA]</scope>
    <source>
        <strain evidence="2">EGGRZ-B1_66</strain>
        <tissue evidence="2">Body</tissue>
    </source>
</reference>
<comment type="caution">
    <text evidence="2">The sequence shown here is derived from an EMBL/GenBank/DDBJ whole genome shotgun (WGS) entry which is preliminary data.</text>
</comment>
<accession>A0ABD2PR64</accession>
<feature type="compositionally biased region" description="Basic residues" evidence="1">
    <location>
        <begin position="282"/>
        <end position="294"/>
    </location>
</feature>